<keyword evidence="4" id="KW-0614">Plasmid</keyword>
<dbReference type="Gene3D" id="1.10.10.2690">
    <property type="match status" value="1"/>
</dbReference>
<evidence type="ECO:0000256" key="1">
    <source>
        <dbReference type="ARBA" id="ARBA00023015"/>
    </source>
</evidence>
<name>A0A1W6C0L9_PSEFL</name>
<accession>A0A1W6C0L9</accession>
<sequence length="74" mass="7899">MVMTGGQYDTLVKLMRGSPESAANRAARRVLVDGISQADAVRETGATRSTVSDAVSRYGDAYQEVCAVFIGENK</sequence>
<geneLocation type="plasmid" evidence="4">
    <name>pG20</name>
</geneLocation>
<evidence type="ECO:0000259" key="3">
    <source>
        <dbReference type="Pfam" id="PF16509"/>
    </source>
</evidence>
<reference evidence="4" key="1">
    <citation type="submission" date="2016-09" db="EMBL/GenBank/DDBJ databases">
        <title>IS1411 activates the second repA gene of the plasmid pG20 in Pseudomonas fluorescens PC20.</title>
        <authorList>
            <person name="Naanuri E."/>
            <person name="Heinaru E."/>
            <person name="Joesaar M."/>
            <person name="Heinaru A."/>
        </authorList>
    </citation>
    <scope>NUCLEOTIDE SEQUENCE</scope>
    <source>
        <strain evidence="4">PC20</strain>
        <plasmid evidence="4">pG20</plasmid>
    </source>
</reference>
<proteinExistence type="predicted"/>
<keyword evidence="1" id="KW-0805">Transcription regulation</keyword>
<dbReference type="InterPro" id="IPR053721">
    <property type="entry name" value="Fimbrial_Adhesin_Reg"/>
</dbReference>
<dbReference type="AlphaFoldDB" id="A0A1W6C0L9"/>
<protein>
    <recommendedName>
        <fullName evidence="3">TrfB transcriptional repressor protein domain-containing protein</fullName>
    </recommendedName>
</protein>
<keyword evidence="2" id="KW-0804">Transcription</keyword>
<dbReference type="EMBL" id="KX893538">
    <property type="protein sequence ID" value="ARJ57917.1"/>
    <property type="molecule type" value="Genomic_DNA"/>
</dbReference>
<feature type="domain" description="TrfB transcriptional repressor protein" evidence="3">
    <location>
        <begin position="3"/>
        <end position="64"/>
    </location>
</feature>
<organism evidence="4">
    <name type="scientific">Pseudomonas fluorescens</name>
    <dbReference type="NCBI Taxonomy" id="294"/>
    <lineage>
        <taxon>Bacteria</taxon>
        <taxon>Pseudomonadati</taxon>
        <taxon>Pseudomonadota</taxon>
        <taxon>Gammaproteobacteria</taxon>
        <taxon>Pseudomonadales</taxon>
        <taxon>Pseudomonadaceae</taxon>
        <taxon>Pseudomonas</taxon>
    </lineage>
</organism>
<evidence type="ECO:0000313" key="4">
    <source>
        <dbReference type="EMBL" id="ARJ57917.1"/>
    </source>
</evidence>
<evidence type="ECO:0000256" key="2">
    <source>
        <dbReference type="ARBA" id="ARBA00023163"/>
    </source>
</evidence>
<dbReference type="RefSeq" id="WP_172689314.1">
    <property type="nucleotide sequence ID" value="NZ_KX893538.1"/>
</dbReference>
<dbReference type="Pfam" id="PF16509">
    <property type="entry name" value="KORA"/>
    <property type="match status" value="1"/>
</dbReference>
<dbReference type="InterPro" id="IPR032428">
    <property type="entry name" value="TrfB"/>
</dbReference>